<dbReference type="InterPro" id="IPR003688">
    <property type="entry name" value="TraG/VirD4"/>
</dbReference>
<feature type="non-terminal residue" evidence="1">
    <location>
        <position position="1"/>
    </location>
</feature>
<evidence type="ECO:0000313" key="1">
    <source>
        <dbReference type="EMBL" id="MBD4336683.1"/>
    </source>
</evidence>
<evidence type="ECO:0000313" key="2">
    <source>
        <dbReference type="Proteomes" id="UP000653002"/>
    </source>
</evidence>
<protein>
    <submittedName>
        <fullName evidence="1">Type IV secretory system conjugative DNA transfer family protein</fullName>
    </submittedName>
</protein>
<accession>A0A8I0HA79</accession>
<dbReference type="Gene3D" id="3.40.50.300">
    <property type="entry name" value="P-loop containing nucleotide triphosphate hydrolases"/>
    <property type="match status" value="1"/>
</dbReference>
<dbReference type="EMBL" id="JAABFR010000908">
    <property type="protein sequence ID" value="MBD4336683.1"/>
    <property type="molecule type" value="Genomic_DNA"/>
</dbReference>
<reference evidence="1" key="1">
    <citation type="submission" date="2020-01" db="EMBL/GenBank/DDBJ databases">
        <authorList>
            <person name="Richard D."/>
        </authorList>
    </citation>
    <scope>NUCLEOTIDE SEQUENCE</scope>
    <source>
        <strain evidence="1">JP541</strain>
    </source>
</reference>
<dbReference type="GO" id="GO:0016020">
    <property type="term" value="C:membrane"/>
    <property type="evidence" value="ECO:0007669"/>
    <property type="project" value="InterPro"/>
</dbReference>
<dbReference type="Pfam" id="PF02534">
    <property type="entry name" value="T4SS-DNA_transf"/>
    <property type="match status" value="1"/>
</dbReference>
<organism evidence="1 2">
    <name type="scientific">Xanthomonas citri pv. citri</name>
    <dbReference type="NCBI Taxonomy" id="611301"/>
    <lineage>
        <taxon>Bacteria</taxon>
        <taxon>Pseudomonadati</taxon>
        <taxon>Pseudomonadota</taxon>
        <taxon>Gammaproteobacteria</taxon>
        <taxon>Lysobacterales</taxon>
        <taxon>Lysobacteraceae</taxon>
        <taxon>Xanthomonas</taxon>
    </lineage>
</organism>
<dbReference type="AlphaFoldDB" id="A0A8I0HA79"/>
<gene>
    <name evidence="1" type="ORF">GUH15_11580</name>
</gene>
<dbReference type="InterPro" id="IPR027417">
    <property type="entry name" value="P-loop_NTPase"/>
</dbReference>
<proteinExistence type="predicted"/>
<dbReference type="Proteomes" id="UP000653002">
    <property type="component" value="Unassembled WGS sequence"/>
</dbReference>
<name>A0A8I0HA79_XANCI</name>
<sequence>IDTNTYGKSEGRSGSYSTNYQISGRELLTPDEVRMLDNRYAILFIRGELPVMDLKYDILKHPNVAYTADGKGGVYQHG</sequence>
<comment type="caution">
    <text evidence="1">The sequence shown here is derived from an EMBL/GenBank/DDBJ whole genome shotgun (WGS) entry which is preliminary data.</text>
</comment>
<feature type="non-terminal residue" evidence="1">
    <location>
        <position position="78"/>
    </location>
</feature>